<name>A0A5P8E6D1_9BACT</name>
<feature type="transmembrane region" description="Helical" evidence="7">
    <location>
        <begin position="100"/>
        <end position="127"/>
    </location>
</feature>
<keyword evidence="4 7" id="KW-1133">Transmembrane helix</keyword>
<gene>
    <name evidence="8" type="ORF">C7Y71_005205</name>
</gene>
<dbReference type="KEGG" id="alq:C7Y71_005205"/>
<dbReference type="AlphaFoldDB" id="A0A5P8E6D1"/>
<dbReference type="PANTHER" id="PTHR10283:SF82">
    <property type="entry name" value="SOLUTE CARRIER FAMILY 13 MEMBER 2"/>
    <property type="match status" value="1"/>
</dbReference>
<evidence type="ECO:0000256" key="4">
    <source>
        <dbReference type="ARBA" id="ARBA00022989"/>
    </source>
</evidence>
<proteinExistence type="predicted"/>
<keyword evidence="3 7" id="KW-0812">Transmembrane</keyword>
<evidence type="ECO:0000256" key="5">
    <source>
        <dbReference type="ARBA" id="ARBA00023136"/>
    </source>
</evidence>
<feature type="transmembrane region" description="Helical" evidence="7">
    <location>
        <begin position="31"/>
        <end position="48"/>
    </location>
</feature>
<dbReference type="GO" id="GO:0015141">
    <property type="term" value="F:succinate transmembrane transporter activity"/>
    <property type="evidence" value="ECO:0007669"/>
    <property type="project" value="UniProtKB-ARBA"/>
</dbReference>
<evidence type="ECO:0000256" key="3">
    <source>
        <dbReference type="ARBA" id="ARBA00022692"/>
    </source>
</evidence>
<dbReference type="RefSeq" id="WP_111897325.1">
    <property type="nucleotide sequence ID" value="NZ_CP033459.1"/>
</dbReference>
<evidence type="ECO:0000256" key="2">
    <source>
        <dbReference type="ARBA" id="ARBA00022448"/>
    </source>
</evidence>
<feature type="transmembrane region" description="Helical" evidence="7">
    <location>
        <begin position="60"/>
        <end position="80"/>
    </location>
</feature>
<feature type="transmembrane region" description="Helical" evidence="7">
    <location>
        <begin position="405"/>
        <end position="427"/>
    </location>
</feature>
<evidence type="ECO:0000313" key="8">
    <source>
        <dbReference type="EMBL" id="QFQ12460.1"/>
    </source>
</evidence>
<keyword evidence="2" id="KW-0813">Transport</keyword>
<feature type="transmembrane region" description="Helical" evidence="7">
    <location>
        <begin position="304"/>
        <end position="325"/>
    </location>
</feature>
<dbReference type="PROSITE" id="PS01271">
    <property type="entry name" value="NA_SULFATE"/>
    <property type="match status" value="1"/>
</dbReference>
<comment type="subcellular location">
    <subcellularLocation>
        <location evidence="1">Membrane</location>
        <topology evidence="1">Multi-pass membrane protein</topology>
    </subcellularLocation>
</comment>
<dbReference type="InterPro" id="IPR001898">
    <property type="entry name" value="SLC13A/DASS"/>
</dbReference>
<dbReference type="EMBL" id="CP033459">
    <property type="protein sequence ID" value="QFQ12460.1"/>
    <property type="molecule type" value="Genomic_DNA"/>
</dbReference>
<dbReference type="Proteomes" id="UP000249375">
    <property type="component" value="Chromosome"/>
</dbReference>
<dbReference type="PANTHER" id="PTHR10283">
    <property type="entry name" value="SOLUTE CARRIER FAMILY 13 MEMBER"/>
    <property type="match status" value="1"/>
</dbReference>
<feature type="transmembrane region" description="Helical" evidence="7">
    <location>
        <begin position="208"/>
        <end position="234"/>
    </location>
</feature>
<feature type="compositionally biased region" description="Basic and acidic residues" evidence="6">
    <location>
        <begin position="1"/>
        <end position="11"/>
    </location>
</feature>
<dbReference type="NCBIfam" id="TIGR00785">
    <property type="entry name" value="dass"/>
    <property type="match status" value="1"/>
</dbReference>
<sequence>MAELTIEEKQRGSVAPPQPSKEESKFDRNRHIAGAILGPLCAVLIWLTPIDALKPEAHHLLAIMSLVAIWWICEPVPIPVTSLIGPTLCVILGVVDMKTAFAAFASPMIFLFMGGFIIAKAMMVNGLDKRIAYGIMSMKWVGDSPRRIFIAIGLACMMCSGWISNTATAAMMFPIALGLLETIREMMASQGKQIDLSNYKYATGLMLMTAYACSIGGVLTPIGTPPNIIMIGFLDEMAKEVPHVSFFNWMVWGSIAMVLYFLVAYVVLWRLFPAEVSHIAGAKEFIAEKVRGLGKWTRSQVCTLIGFSTAVLLWVLPGVLSVIYGSDSEILKDYNKYFPEAAAAMVGALLLFFLPGDNGRPALRWKQAVEGVEWGTLLLFGGGLAMGGLMYTTGLSDWIGEGLKLLLGQNPSSIVFVGIFCVAALLLSELTSHTAATNLIGPIAIGTALSLGINPVPVAVGIALSSSLGFMMPVSTPPNAIVYASGYIPITKMIKSGLIIDIIGIFLITIPIVLLLVNLVLGN</sequence>
<evidence type="ECO:0000256" key="1">
    <source>
        <dbReference type="ARBA" id="ARBA00004141"/>
    </source>
</evidence>
<feature type="region of interest" description="Disordered" evidence="6">
    <location>
        <begin position="1"/>
        <end position="26"/>
    </location>
</feature>
<organism evidence="8 9">
    <name type="scientific">Pseudoprevotella muciniphila</name>
    <dbReference type="NCBI Taxonomy" id="2133944"/>
    <lineage>
        <taxon>Bacteria</taxon>
        <taxon>Pseudomonadati</taxon>
        <taxon>Bacteroidota</taxon>
        <taxon>Bacteroidia</taxon>
        <taxon>Bacteroidales</taxon>
        <taxon>Prevotellaceae</taxon>
        <taxon>Pseudoprevotella</taxon>
    </lineage>
</organism>
<feature type="transmembrane region" description="Helical" evidence="7">
    <location>
        <begin position="246"/>
        <end position="268"/>
    </location>
</feature>
<feature type="transmembrane region" description="Helical" evidence="7">
    <location>
        <begin position="337"/>
        <end position="354"/>
    </location>
</feature>
<evidence type="ECO:0000313" key="9">
    <source>
        <dbReference type="Proteomes" id="UP000249375"/>
    </source>
</evidence>
<dbReference type="GO" id="GO:0005886">
    <property type="term" value="C:plasma membrane"/>
    <property type="evidence" value="ECO:0007669"/>
    <property type="project" value="TreeGrafter"/>
</dbReference>
<feature type="transmembrane region" description="Helical" evidence="7">
    <location>
        <begin position="374"/>
        <end position="393"/>
    </location>
</feature>
<keyword evidence="5 7" id="KW-0472">Membrane</keyword>
<feature type="transmembrane region" description="Helical" evidence="7">
    <location>
        <begin position="439"/>
        <end position="464"/>
    </location>
</feature>
<accession>A0A5P8E6D1</accession>
<dbReference type="Pfam" id="PF00939">
    <property type="entry name" value="Na_sulph_symp"/>
    <property type="match status" value="1"/>
</dbReference>
<keyword evidence="9" id="KW-1185">Reference proteome</keyword>
<dbReference type="OrthoDB" id="9765532at2"/>
<evidence type="ECO:0000256" key="6">
    <source>
        <dbReference type="SAM" id="MobiDB-lite"/>
    </source>
</evidence>
<evidence type="ECO:0000256" key="7">
    <source>
        <dbReference type="SAM" id="Phobius"/>
    </source>
</evidence>
<reference evidence="8 9" key="1">
    <citation type="submission" date="2018-11" db="EMBL/GenBank/DDBJ databases">
        <authorList>
            <person name="Na S.W."/>
            <person name="Baik M."/>
        </authorList>
    </citation>
    <scope>NUCLEOTIDE SEQUENCE [LARGE SCALE GENOMIC DNA]</scope>
    <source>
        <strain evidence="8 9">E39</strain>
    </source>
</reference>
<feature type="transmembrane region" description="Helical" evidence="7">
    <location>
        <begin position="498"/>
        <end position="521"/>
    </location>
</feature>
<feature type="transmembrane region" description="Helical" evidence="7">
    <location>
        <begin position="148"/>
        <end position="177"/>
    </location>
</feature>
<protein>
    <submittedName>
        <fullName evidence="8">DASS family sodium-coupled anion symporter</fullName>
    </submittedName>
</protein>
<dbReference type="InterPro" id="IPR031312">
    <property type="entry name" value="Na/sul_symport_CS"/>
</dbReference>